<proteinExistence type="predicted"/>
<dbReference type="EMBL" id="BMFW01000047">
    <property type="protein sequence ID" value="GGI02518.1"/>
    <property type="molecule type" value="Genomic_DNA"/>
</dbReference>
<dbReference type="RefSeq" id="WP_188573681.1">
    <property type="nucleotide sequence ID" value="NZ_BMFW01000047.1"/>
</dbReference>
<dbReference type="Gene3D" id="1.10.287.1080">
    <property type="entry name" value="MazG-like"/>
    <property type="match status" value="1"/>
</dbReference>
<dbReference type="CDD" id="cd11538">
    <property type="entry name" value="NTP-PPase_u1"/>
    <property type="match status" value="1"/>
</dbReference>
<evidence type="ECO:0000313" key="1">
    <source>
        <dbReference type="EMBL" id="GGI02518.1"/>
    </source>
</evidence>
<comment type="caution">
    <text evidence="1">The sequence shown here is derived from an EMBL/GenBank/DDBJ whole genome shotgun (WGS) entry which is preliminary data.</text>
</comment>
<name>A0ABQ2B2C9_9MICC</name>
<protein>
    <submittedName>
        <fullName evidence="1">Pyrophosphatase</fullName>
    </submittedName>
</protein>
<gene>
    <name evidence="1" type="ORF">GCM10007170_44440</name>
</gene>
<accession>A0ABQ2B2C9</accession>
<organism evidence="1 2">
    <name type="scientific">Arthrobacter liuii</name>
    <dbReference type="NCBI Taxonomy" id="1476996"/>
    <lineage>
        <taxon>Bacteria</taxon>
        <taxon>Bacillati</taxon>
        <taxon>Actinomycetota</taxon>
        <taxon>Actinomycetes</taxon>
        <taxon>Micrococcales</taxon>
        <taxon>Micrococcaceae</taxon>
        <taxon>Arthrobacter</taxon>
    </lineage>
</organism>
<reference evidence="2" key="1">
    <citation type="journal article" date="2019" name="Int. J. Syst. Evol. Microbiol.">
        <title>The Global Catalogue of Microorganisms (GCM) 10K type strain sequencing project: providing services to taxonomists for standard genome sequencing and annotation.</title>
        <authorList>
            <consortium name="The Broad Institute Genomics Platform"/>
            <consortium name="The Broad Institute Genome Sequencing Center for Infectious Disease"/>
            <person name="Wu L."/>
            <person name="Ma J."/>
        </authorList>
    </citation>
    <scope>NUCLEOTIDE SEQUENCE [LARGE SCALE GENOMIC DNA]</scope>
    <source>
        <strain evidence="2">CGMCC 1.12778</strain>
    </source>
</reference>
<dbReference type="Proteomes" id="UP000643279">
    <property type="component" value="Unassembled WGS sequence"/>
</dbReference>
<keyword evidence="2" id="KW-1185">Reference proteome</keyword>
<evidence type="ECO:0000313" key="2">
    <source>
        <dbReference type="Proteomes" id="UP000643279"/>
    </source>
</evidence>
<dbReference type="SUPFAM" id="SSF101386">
    <property type="entry name" value="all-alpha NTP pyrophosphatases"/>
    <property type="match status" value="1"/>
</dbReference>
<sequence length="109" mass="12379">MDHQTLSDQLEEVSVGYAAANGITRDANWFMLKLQEEVGELTQAFLMKMGQARDKGLTESQIDESFRAEIADVFAQVILLARHHDIDLLAGVEEKWLRWHPSRKAPAEN</sequence>